<accession>A0A517ZB91</accession>
<proteinExistence type="predicted"/>
<feature type="compositionally biased region" description="Low complexity" evidence="1">
    <location>
        <begin position="38"/>
        <end position="60"/>
    </location>
</feature>
<keyword evidence="2" id="KW-0732">Signal</keyword>
<feature type="signal peptide" evidence="2">
    <location>
        <begin position="1"/>
        <end position="22"/>
    </location>
</feature>
<name>A0A517ZB91_9PLAN</name>
<evidence type="ECO:0000256" key="2">
    <source>
        <dbReference type="SAM" id="SignalP"/>
    </source>
</evidence>
<evidence type="ECO:0000313" key="5">
    <source>
        <dbReference type="Proteomes" id="UP000320496"/>
    </source>
</evidence>
<feature type="domain" description="Peptidase M14" evidence="3">
    <location>
        <begin position="152"/>
        <end position="267"/>
    </location>
</feature>
<gene>
    <name evidence="4" type="ORF">Mal4_41090</name>
</gene>
<dbReference type="Pfam" id="PF00246">
    <property type="entry name" value="Peptidase_M14"/>
    <property type="match status" value="1"/>
</dbReference>
<feature type="compositionally biased region" description="Polar residues" evidence="1">
    <location>
        <begin position="132"/>
        <end position="145"/>
    </location>
</feature>
<feature type="region of interest" description="Disordered" evidence="1">
    <location>
        <begin position="80"/>
        <end position="156"/>
    </location>
</feature>
<protein>
    <submittedName>
        <fullName evidence="4">Murein peptide amidase A</fullName>
    </submittedName>
</protein>
<evidence type="ECO:0000313" key="4">
    <source>
        <dbReference type="EMBL" id="QDU39762.1"/>
    </source>
</evidence>
<feature type="chain" id="PRO_5022098735" evidence="2">
    <location>
        <begin position="23"/>
        <end position="422"/>
    </location>
</feature>
<dbReference type="AlphaFoldDB" id="A0A517ZB91"/>
<dbReference type="Gene3D" id="3.40.630.10">
    <property type="entry name" value="Zn peptidases"/>
    <property type="match status" value="1"/>
</dbReference>
<dbReference type="KEGG" id="mri:Mal4_41090"/>
<dbReference type="Proteomes" id="UP000320496">
    <property type="component" value="Chromosome"/>
</dbReference>
<dbReference type="InterPro" id="IPR000834">
    <property type="entry name" value="Peptidase_M14"/>
</dbReference>
<evidence type="ECO:0000259" key="3">
    <source>
        <dbReference type="Pfam" id="PF00246"/>
    </source>
</evidence>
<organism evidence="4 5">
    <name type="scientific">Maioricimonas rarisocia</name>
    <dbReference type="NCBI Taxonomy" id="2528026"/>
    <lineage>
        <taxon>Bacteria</taxon>
        <taxon>Pseudomonadati</taxon>
        <taxon>Planctomycetota</taxon>
        <taxon>Planctomycetia</taxon>
        <taxon>Planctomycetales</taxon>
        <taxon>Planctomycetaceae</taxon>
        <taxon>Maioricimonas</taxon>
    </lineage>
</organism>
<keyword evidence="5" id="KW-1185">Reference proteome</keyword>
<reference evidence="4 5" key="1">
    <citation type="submission" date="2019-02" db="EMBL/GenBank/DDBJ databases">
        <title>Deep-cultivation of Planctomycetes and their phenomic and genomic characterization uncovers novel biology.</title>
        <authorList>
            <person name="Wiegand S."/>
            <person name="Jogler M."/>
            <person name="Boedeker C."/>
            <person name="Pinto D."/>
            <person name="Vollmers J."/>
            <person name="Rivas-Marin E."/>
            <person name="Kohn T."/>
            <person name="Peeters S.H."/>
            <person name="Heuer A."/>
            <person name="Rast P."/>
            <person name="Oberbeckmann S."/>
            <person name="Bunk B."/>
            <person name="Jeske O."/>
            <person name="Meyerdierks A."/>
            <person name="Storesund J.E."/>
            <person name="Kallscheuer N."/>
            <person name="Luecker S."/>
            <person name="Lage O.M."/>
            <person name="Pohl T."/>
            <person name="Merkel B.J."/>
            <person name="Hornburger P."/>
            <person name="Mueller R.-W."/>
            <person name="Bruemmer F."/>
            <person name="Labrenz M."/>
            <person name="Spormann A.M."/>
            <person name="Op den Camp H."/>
            <person name="Overmann J."/>
            <person name="Amann R."/>
            <person name="Jetten M.S.M."/>
            <person name="Mascher T."/>
            <person name="Medema M.H."/>
            <person name="Devos D.P."/>
            <person name="Kaster A.-K."/>
            <person name="Ovreas L."/>
            <person name="Rohde M."/>
            <person name="Galperin M.Y."/>
            <person name="Jogler C."/>
        </authorList>
    </citation>
    <scope>NUCLEOTIDE SEQUENCE [LARGE SCALE GENOMIC DNA]</scope>
    <source>
        <strain evidence="4 5">Mal4</strain>
    </source>
</reference>
<dbReference type="GO" id="GO:0004181">
    <property type="term" value="F:metallocarboxypeptidase activity"/>
    <property type="evidence" value="ECO:0007669"/>
    <property type="project" value="InterPro"/>
</dbReference>
<feature type="region of interest" description="Disordered" evidence="1">
    <location>
        <begin position="31"/>
        <end position="68"/>
    </location>
</feature>
<dbReference type="EMBL" id="CP036275">
    <property type="protein sequence ID" value="QDU39762.1"/>
    <property type="molecule type" value="Genomic_DNA"/>
</dbReference>
<sequence precursor="true">MVLMLSRCPVALLLLLLTMPFAGCTAVGRPRPQPTYQTSPSPGGPATAPTPSAPGGTYPAIPDPNALTPEMLRPQLQVDLGNPEALGDDTDSSQGVRRPIAPAEPSDRSGPARPPENVAKNRAGGSGELRRTGSTSKLWNNTFRSTGKRPLQTRRLGNGPTRILVTSSLHGNQSESVTVVEQLLDQFLRRPDLLNGYSVVFVRTPNPDGLAEGTMTNLRGVDLNRNFPSDRFTARPTTLTGPAPASEVETQALVRLMQDFRPQRVIHLRSGLGSRPMITGNTVSTPRLSEIGVDGRIETGTFSGDLKAGSLEEYVSRQLKAEILVVQLPRQLDQPALTNATTAAMAATLGRLPASDAHIVKMQPPVPEQAGRRGSTTPANADGSKGFVELLPPPPGVSTTPTGRRTSNDHRFYELPPPPPQS</sequence>
<feature type="region of interest" description="Disordered" evidence="1">
    <location>
        <begin position="364"/>
        <end position="422"/>
    </location>
</feature>
<evidence type="ECO:0000256" key="1">
    <source>
        <dbReference type="SAM" id="MobiDB-lite"/>
    </source>
</evidence>
<dbReference type="GO" id="GO:0008270">
    <property type="term" value="F:zinc ion binding"/>
    <property type="evidence" value="ECO:0007669"/>
    <property type="project" value="InterPro"/>
</dbReference>
<dbReference type="SUPFAM" id="SSF53187">
    <property type="entry name" value="Zn-dependent exopeptidases"/>
    <property type="match status" value="1"/>
</dbReference>
<dbReference type="GO" id="GO:0006508">
    <property type="term" value="P:proteolysis"/>
    <property type="evidence" value="ECO:0007669"/>
    <property type="project" value="InterPro"/>
</dbReference>